<proteinExistence type="predicted"/>
<dbReference type="Proteomes" id="UP000799438">
    <property type="component" value="Unassembled WGS sequence"/>
</dbReference>
<name>A0A6A6BKQ3_9PEZI</name>
<organism evidence="4 5">
    <name type="scientific">Aplosporella prunicola CBS 121167</name>
    <dbReference type="NCBI Taxonomy" id="1176127"/>
    <lineage>
        <taxon>Eukaryota</taxon>
        <taxon>Fungi</taxon>
        <taxon>Dikarya</taxon>
        <taxon>Ascomycota</taxon>
        <taxon>Pezizomycotina</taxon>
        <taxon>Dothideomycetes</taxon>
        <taxon>Dothideomycetes incertae sedis</taxon>
        <taxon>Botryosphaeriales</taxon>
        <taxon>Aplosporellaceae</taxon>
        <taxon>Aplosporella</taxon>
    </lineage>
</organism>
<dbReference type="AlphaFoldDB" id="A0A6A6BKQ3"/>
<evidence type="ECO:0000256" key="1">
    <source>
        <dbReference type="SAM" id="MobiDB-lite"/>
    </source>
</evidence>
<evidence type="ECO:0000256" key="2">
    <source>
        <dbReference type="SAM" id="Phobius"/>
    </source>
</evidence>
<accession>A0A6A6BKQ3</accession>
<keyword evidence="2" id="KW-0472">Membrane</keyword>
<protein>
    <submittedName>
        <fullName evidence="4">Uncharacterized protein</fullName>
    </submittedName>
</protein>
<evidence type="ECO:0000313" key="4">
    <source>
        <dbReference type="EMBL" id="KAF2143895.1"/>
    </source>
</evidence>
<feature type="compositionally biased region" description="Polar residues" evidence="1">
    <location>
        <begin position="95"/>
        <end position="106"/>
    </location>
</feature>
<dbReference type="GeneID" id="54303628"/>
<keyword evidence="3" id="KW-0732">Signal</keyword>
<feature type="region of interest" description="Disordered" evidence="1">
    <location>
        <begin position="95"/>
        <end position="128"/>
    </location>
</feature>
<gene>
    <name evidence="4" type="ORF">K452DRAFT_357483</name>
</gene>
<feature type="compositionally biased region" description="Polar residues" evidence="1">
    <location>
        <begin position="113"/>
        <end position="124"/>
    </location>
</feature>
<feature type="chain" id="PRO_5025346130" evidence="3">
    <location>
        <begin position="19"/>
        <end position="188"/>
    </location>
</feature>
<reference evidence="4" key="1">
    <citation type="journal article" date="2020" name="Stud. Mycol.">
        <title>101 Dothideomycetes genomes: a test case for predicting lifestyles and emergence of pathogens.</title>
        <authorList>
            <person name="Haridas S."/>
            <person name="Albert R."/>
            <person name="Binder M."/>
            <person name="Bloem J."/>
            <person name="Labutti K."/>
            <person name="Salamov A."/>
            <person name="Andreopoulos B."/>
            <person name="Baker S."/>
            <person name="Barry K."/>
            <person name="Bills G."/>
            <person name="Bluhm B."/>
            <person name="Cannon C."/>
            <person name="Castanera R."/>
            <person name="Culley D."/>
            <person name="Daum C."/>
            <person name="Ezra D."/>
            <person name="Gonzalez J."/>
            <person name="Henrissat B."/>
            <person name="Kuo A."/>
            <person name="Liang C."/>
            <person name="Lipzen A."/>
            <person name="Lutzoni F."/>
            <person name="Magnuson J."/>
            <person name="Mondo S."/>
            <person name="Nolan M."/>
            <person name="Ohm R."/>
            <person name="Pangilinan J."/>
            <person name="Park H.-J."/>
            <person name="Ramirez L."/>
            <person name="Alfaro M."/>
            <person name="Sun H."/>
            <person name="Tritt A."/>
            <person name="Yoshinaga Y."/>
            <person name="Zwiers L.-H."/>
            <person name="Turgeon B."/>
            <person name="Goodwin S."/>
            <person name="Spatafora J."/>
            <person name="Crous P."/>
            <person name="Grigoriev I."/>
        </authorList>
    </citation>
    <scope>NUCLEOTIDE SEQUENCE</scope>
    <source>
        <strain evidence="4">CBS 121167</strain>
    </source>
</reference>
<keyword evidence="2" id="KW-1133">Transmembrane helix</keyword>
<sequence>MRTHVALLVLLNCLLIWSFQPPVMKRLSNTIHSDVHPTIPKSGSTAIGSTSPGQTIRSTMDVVPIRTIYPLKTLSPYERHANSYSPSCIVAKPSQASVRTTPSSVNRSRDTDSISNTPTTSSASFGCPTDLKGQSGGFSSDLAVAILFGTLSFVTALVNIWLQYEALQRQDLNVGMLIYLHGENDHSR</sequence>
<feature type="transmembrane region" description="Helical" evidence="2">
    <location>
        <begin position="142"/>
        <end position="162"/>
    </location>
</feature>
<evidence type="ECO:0000313" key="5">
    <source>
        <dbReference type="Proteomes" id="UP000799438"/>
    </source>
</evidence>
<keyword evidence="2" id="KW-0812">Transmembrane</keyword>
<keyword evidence="5" id="KW-1185">Reference proteome</keyword>
<dbReference type="RefSeq" id="XP_033399607.1">
    <property type="nucleotide sequence ID" value="XM_033546122.1"/>
</dbReference>
<feature type="signal peptide" evidence="3">
    <location>
        <begin position="1"/>
        <end position="18"/>
    </location>
</feature>
<evidence type="ECO:0000256" key="3">
    <source>
        <dbReference type="SAM" id="SignalP"/>
    </source>
</evidence>
<dbReference type="EMBL" id="ML995481">
    <property type="protein sequence ID" value="KAF2143895.1"/>
    <property type="molecule type" value="Genomic_DNA"/>
</dbReference>